<evidence type="ECO:0000256" key="3">
    <source>
        <dbReference type="ARBA" id="ARBA00023242"/>
    </source>
</evidence>
<evidence type="ECO:0000256" key="4">
    <source>
        <dbReference type="SAM" id="MobiDB-lite"/>
    </source>
</evidence>
<keyword evidence="2" id="KW-0227">DNA damage</keyword>
<dbReference type="Pfam" id="PF16770">
    <property type="entry name" value="RTT107_BRCT_5"/>
    <property type="match status" value="1"/>
</dbReference>
<dbReference type="SMART" id="SM00292">
    <property type="entry name" value="BRCT"/>
    <property type="match status" value="1"/>
</dbReference>
<dbReference type="PANTHER" id="PTHR23196:SF1">
    <property type="entry name" value="PAX-INTERACTING PROTEIN 1"/>
    <property type="match status" value="1"/>
</dbReference>
<protein>
    <recommendedName>
        <fullName evidence="5">BRCT domain-containing protein</fullName>
    </recommendedName>
</protein>
<keyword evidence="3" id="KW-0539">Nucleus</keyword>
<dbReference type="CDD" id="cd17744">
    <property type="entry name" value="BRCT_MDC1_rpt1"/>
    <property type="match status" value="1"/>
</dbReference>
<dbReference type="Pfam" id="PF16589">
    <property type="entry name" value="BRCT_2"/>
    <property type="match status" value="1"/>
</dbReference>
<dbReference type="Proteomes" id="UP001222027">
    <property type="component" value="Unassembled WGS sequence"/>
</dbReference>
<feature type="compositionally biased region" description="Acidic residues" evidence="4">
    <location>
        <begin position="51"/>
        <end position="65"/>
    </location>
</feature>
<dbReference type="InterPro" id="IPR051579">
    <property type="entry name" value="DDR_Transcriptional_Reg"/>
</dbReference>
<comment type="subcellular location">
    <subcellularLocation>
        <location evidence="1">Nucleus</location>
    </subcellularLocation>
</comment>
<evidence type="ECO:0000256" key="2">
    <source>
        <dbReference type="ARBA" id="ARBA00022763"/>
    </source>
</evidence>
<dbReference type="GO" id="GO:0005634">
    <property type="term" value="C:nucleus"/>
    <property type="evidence" value="ECO:0007669"/>
    <property type="project" value="UniProtKB-SubCell"/>
</dbReference>
<evidence type="ECO:0000259" key="5">
    <source>
        <dbReference type="PROSITE" id="PS50172"/>
    </source>
</evidence>
<name>A0AAV8PTA0_ENSVE</name>
<dbReference type="CDD" id="cd18432">
    <property type="entry name" value="BRCT_PAXIP1_rpt6_like"/>
    <property type="match status" value="1"/>
</dbReference>
<evidence type="ECO:0000313" key="7">
    <source>
        <dbReference type="Proteomes" id="UP001222027"/>
    </source>
</evidence>
<keyword evidence="7" id="KW-1185">Reference proteome</keyword>
<reference evidence="6 7" key="1">
    <citation type="submission" date="2022-12" db="EMBL/GenBank/DDBJ databases">
        <title>Chromosome-scale assembly of the Ensete ventricosum genome.</title>
        <authorList>
            <person name="Dussert Y."/>
            <person name="Stocks J."/>
            <person name="Wendawek A."/>
            <person name="Woldeyes F."/>
            <person name="Nichols R.A."/>
            <person name="Borrell J.S."/>
        </authorList>
    </citation>
    <scope>NUCLEOTIDE SEQUENCE [LARGE SCALE GENOMIC DNA]</scope>
    <source>
        <strain evidence="7">cv. Maze</strain>
        <tissue evidence="6">Seeds</tissue>
    </source>
</reference>
<dbReference type="PANTHER" id="PTHR23196">
    <property type="entry name" value="PAX TRANSCRIPTION ACTIVATION DOMAIN INTERACTING PROTEIN"/>
    <property type="match status" value="1"/>
</dbReference>
<dbReference type="InterPro" id="IPR001357">
    <property type="entry name" value="BRCT_dom"/>
</dbReference>
<feature type="compositionally biased region" description="Basic and acidic residues" evidence="4">
    <location>
        <begin position="639"/>
        <end position="658"/>
    </location>
</feature>
<proteinExistence type="predicted"/>
<dbReference type="InterPro" id="IPR036420">
    <property type="entry name" value="BRCT_dom_sf"/>
</dbReference>
<feature type="region of interest" description="Disordered" evidence="4">
    <location>
        <begin position="617"/>
        <end position="658"/>
    </location>
</feature>
<feature type="compositionally biased region" description="Polar residues" evidence="4">
    <location>
        <begin position="553"/>
        <end position="567"/>
    </location>
</feature>
<dbReference type="Gene3D" id="3.40.50.10190">
    <property type="entry name" value="BRCT domain"/>
    <property type="match status" value="2"/>
</dbReference>
<feature type="compositionally biased region" description="Acidic residues" evidence="4">
    <location>
        <begin position="137"/>
        <end position="146"/>
    </location>
</feature>
<feature type="region of interest" description="Disordered" evidence="4">
    <location>
        <begin position="1"/>
        <end position="80"/>
    </location>
</feature>
<dbReference type="PROSITE" id="PS50172">
    <property type="entry name" value="BRCT"/>
    <property type="match status" value="1"/>
</dbReference>
<evidence type="ECO:0000256" key="1">
    <source>
        <dbReference type="ARBA" id="ARBA00004123"/>
    </source>
</evidence>
<sequence length="1202" mass="132204">MVSTAGVDDEETQVLDLDSAAPGEVPVLYGETQALDGSSGSDGESDRGIDEREETQLLDEDEETAAVDSGGEGTDRTEVLSDDEGLLNDVATHYGDREDGGNVDSRPEVRVIGGEKLCLAEDKKDDLVDSGALTDGGDGDGDDDDDRNAGSTMRSFSAVRAAAMCSSSLAAAQYLVSRRLENVLRPFNNGKHSEMGDCAVDGRIDLAGIGVNNWKNRGKDISSLSNTVDKLDLDHEMADIQKSNQNYCNDDSKSRCCNMRVKGLLKEFLPSEKHKSTSKYDSTLSKVDSSHLLTADYAVAGLSYIDSQDPSDLSQANALEIVDKFLSINDVGTSQEIIKVETDILKSPLVFGTKGVQLLAEKIDYRSPVGKPGIFDWNDSIEDEGGGELFSKRKDSFFERSCGARKTQSHPPKSRHAVSGITRYAVDKSGELGDNLKICDKGTVLVNSDSRLMIPNPVISERFCISETNIRKNLFKDAKGESKIESLEHQLGTTEVEGSLDGIHNVGPDTQLAAEALEALVHESLVNVEKEETRDTITGNLTSNSDKAPIMKTGSSKNVSPPKRTSVNDSQVIMTHSKKRKMLSTESRGSLNLLRVCSSSRMKSNLEDTTAKYRAKKGKAKLDGQADMSFISGHGSSKSTKDTKTQAKDDRHLDEKQKQHHNILVERHPVHCARYSKSTKLLKQNEDLPHGVKDESVNKNALRSVESPDNHVTDKGCPSAGLDLTTEVKKDPATHAKFLNGARLGEELQTLSLTKECYHCPKRRRTSQVNSGNLNDNLNKASSMLDAGASETIGRLSKQVGKNKIFIRSVADILNKVKRKKRSIFAYASLETDRDPSSTTLVRIIRGMQSSFRSPLLKPLSNEDTKELARKHLLCPVTPRNSSILSAKKAEQPKLCSKYVEDAAGNNRLYRSPKAKGQPHKLACTTPSRDKNAVSPICTARYPPRSCNKSVSASSVASMLKDMRKRKDMSSVRVLFSHHLTEDTIKQQKKILARLGLPTASSISDATHFVTDEFVRTQNMLEAIAMGKPVVTPMWLESCGQASCFMDEKKYILRDSKKEREIGFNMPVSLARACQQPLLQDKRVFVTPNVKPNRELIASLVKASHGQAIKRIGRSALKQDKAPDELLVISCEEDYSICMPLLEKGAGVFSSELLLNGIVIQKLEYERHHLFLDHIKQTRSTVWMRHEGCNEFLPVTKCVQSQ</sequence>
<accession>A0AAV8PTA0</accession>
<feature type="region of interest" description="Disordered" evidence="4">
    <location>
        <begin position="538"/>
        <end position="567"/>
    </location>
</feature>
<dbReference type="SUPFAM" id="SSF52113">
    <property type="entry name" value="BRCT domain"/>
    <property type="match status" value="1"/>
</dbReference>
<dbReference type="AlphaFoldDB" id="A0AAV8PTA0"/>
<evidence type="ECO:0000313" key="6">
    <source>
        <dbReference type="EMBL" id="KAJ8499119.1"/>
    </source>
</evidence>
<organism evidence="6 7">
    <name type="scientific">Ensete ventricosum</name>
    <name type="common">Abyssinian banana</name>
    <name type="synonym">Musa ensete</name>
    <dbReference type="NCBI Taxonomy" id="4639"/>
    <lineage>
        <taxon>Eukaryota</taxon>
        <taxon>Viridiplantae</taxon>
        <taxon>Streptophyta</taxon>
        <taxon>Embryophyta</taxon>
        <taxon>Tracheophyta</taxon>
        <taxon>Spermatophyta</taxon>
        <taxon>Magnoliopsida</taxon>
        <taxon>Liliopsida</taxon>
        <taxon>Zingiberales</taxon>
        <taxon>Musaceae</taxon>
        <taxon>Ensete</taxon>
    </lineage>
</organism>
<gene>
    <name evidence="6" type="ORF">OPV22_009671</name>
</gene>
<dbReference type="GO" id="GO:0006974">
    <property type="term" value="P:DNA damage response"/>
    <property type="evidence" value="ECO:0007669"/>
    <property type="project" value="UniProtKB-KW"/>
</dbReference>
<feature type="domain" description="BRCT" evidence="5">
    <location>
        <begin position="964"/>
        <end position="1053"/>
    </location>
</feature>
<comment type="caution">
    <text evidence="6">The sequence shown here is derived from an EMBL/GenBank/DDBJ whole genome shotgun (WGS) entry which is preliminary data.</text>
</comment>
<dbReference type="EMBL" id="JAQQAF010000003">
    <property type="protein sequence ID" value="KAJ8499119.1"/>
    <property type="molecule type" value="Genomic_DNA"/>
</dbReference>
<feature type="region of interest" description="Disordered" evidence="4">
    <location>
        <begin position="128"/>
        <end position="151"/>
    </location>
</feature>